<dbReference type="Proteomes" id="UP000244906">
    <property type="component" value="Unassembled WGS sequence"/>
</dbReference>
<organism evidence="3 4">
    <name type="scientific">Pelagibaculum spongiae</name>
    <dbReference type="NCBI Taxonomy" id="2080658"/>
    <lineage>
        <taxon>Bacteria</taxon>
        <taxon>Pseudomonadati</taxon>
        <taxon>Pseudomonadota</taxon>
        <taxon>Gammaproteobacteria</taxon>
        <taxon>Oceanospirillales</taxon>
        <taxon>Pelagibaculum</taxon>
    </lineage>
</organism>
<dbReference type="RefSeq" id="WP_116686469.1">
    <property type="nucleotide sequence ID" value="NZ_CAWNYD010000002.1"/>
</dbReference>
<comment type="caution">
    <text evidence="3">The sequence shown here is derived from an EMBL/GenBank/DDBJ whole genome shotgun (WGS) entry which is preliminary data.</text>
</comment>
<evidence type="ECO:0000256" key="1">
    <source>
        <dbReference type="SAM" id="MobiDB-lite"/>
    </source>
</evidence>
<dbReference type="AlphaFoldDB" id="A0A2V1GYI5"/>
<feature type="transmembrane region" description="Helical" evidence="2">
    <location>
        <begin position="431"/>
        <end position="452"/>
    </location>
</feature>
<evidence type="ECO:0000313" key="4">
    <source>
        <dbReference type="Proteomes" id="UP000244906"/>
    </source>
</evidence>
<keyword evidence="2" id="KW-1133">Transmembrane helix</keyword>
<evidence type="ECO:0000256" key="2">
    <source>
        <dbReference type="SAM" id="Phobius"/>
    </source>
</evidence>
<feature type="compositionally biased region" description="Polar residues" evidence="1">
    <location>
        <begin position="146"/>
        <end position="157"/>
    </location>
</feature>
<accession>A0A2V1GYI5</accession>
<name>A0A2V1GYI5_9GAMM</name>
<protein>
    <recommendedName>
        <fullName evidence="5">Lactate permease</fullName>
    </recommendedName>
</protein>
<proteinExistence type="predicted"/>
<dbReference type="OrthoDB" id="3239452at2"/>
<dbReference type="EMBL" id="QDDL01000002">
    <property type="protein sequence ID" value="PVZ70397.1"/>
    <property type="molecule type" value="Genomic_DNA"/>
</dbReference>
<keyword evidence="4" id="KW-1185">Reference proteome</keyword>
<evidence type="ECO:0000313" key="3">
    <source>
        <dbReference type="EMBL" id="PVZ70397.1"/>
    </source>
</evidence>
<reference evidence="3 4" key="1">
    <citation type="submission" date="2018-04" db="EMBL/GenBank/DDBJ databases">
        <title>Thalassorhabdus spongiae gen. nov., sp. nov., isolated from a marine sponge in South-West Iceland.</title>
        <authorList>
            <person name="Knobloch S."/>
            <person name="Daussin A."/>
            <person name="Johannsson R."/>
            <person name="Marteinsson V.T."/>
        </authorList>
    </citation>
    <scope>NUCLEOTIDE SEQUENCE [LARGE SCALE GENOMIC DNA]</scope>
    <source>
        <strain evidence="3 4">Hp12</strain>
    </source>
</reference>
<feature type="region of interest" description="Disordered" evidence="1">
    <location>
        <begin position="117"/>
        <end position="157"/>
    </location>
</feature>
<gene>
    <name evidence="3" type="ORF">DC094_07330</name>
</gene>
<keyword evidence="2" id="KW-0472">Membrane</keyword>
<sequence length="497" mass="55627">MSSRLDRYKKQKQIIEASRKKKFIKELPTPNEVTELLSQKVDFESINNTLLDDLPVYNLEVSEKEISDSLKELDKQFNKEKYDILFQSSKEVLIDQLLTPLKLSRSDLESTDRNFNYDRNEYTKSPKSVGGEGDSFTTQRDKLKRSQTNSAGEIQDTYTGKSHNEKEMDLDHVKSLKDFHDDGGYMLSDAEKRQFAADSGNHEFTHSSINRSKGEKDLNEFAQNNDNIDKRRTNAAHDRASKTSEKYVPQGNIDKTIFIAKKGAQDGVKSGAHQGMQHGVASILSELISSVFYEVQDIFNNGWKGGKYNNSWIDALKERLSRIKDKILSKWKTFVKSFADGAFSGFISSIFTAILNMFIRTGSNIVRIIRESFLSLTKALKVLLSPPDGMTTRQAAHEASKVLATGIVITGGVIAGEALSTLLNGIPFSDIISMVLTGMLSGLGSLLVVFLLDKLDLFGINKSERHNFIIGTLDSKISSHTEEMEKIIDDLGLSYDG</sequence>
<feature type="transmembrane region" description="Helical" evidence="2">
    <location>
        <begin position="338"/>
        <end position="359"/>
    </location>
</feature>
<keyword evidence="2" id="KW-0812">Transmembrane</keyword>
<evidence type="ECO:0008006" key="5">
    <source>
        <dbReference type="Google" id="ProtNLM"/>
    </source>
</evidence>